<comment type="caution">
    <text evidence="3">The sequence shown here is derived from an EMBL/GenBank/DDBJ whole genome shotgun (WGS) entry which is preliminary data.</text>
</comment>
<keyword evidence="1" id="KW-0175">Coiled coil</keyword>
<dbReference type="InterPro" id="IPR019448">
    <property type="entry name" value="NT-C2"/>
</dbReference>
<dbReference type="EMBL" id="JBGMDY010000005">
    <property type="protein sequence ID" value="KAL2334672.1"/>
    <property type="molecule type" value="Genomic_DNA"/>
</dbReference>
<feature type="domain" description="C2 NT-type" evidence="2">
    <location>
        <begin position="1"/>
        <end position="129"/>
    </location>
</feature>
<reference evidence="3 4" key="1">
    <citation type="submission" date="2024-08" db="EMBL/GenBank/DDBJ databases">
        <title>Insights into the chromosomal genome structure of Flemingia macrophylla.</title>
        <authorList>
            <person name="Ding Y."/>
            <person name="Zhao Y."/>
            <person name="Bi W."/>
            <person name="Wu M."/>
            <person name="Zhao G."/>
            <person name="Gong Y."/>
            <person name="Li W."/>
            <person name="Zhang P."/>
        </authorList>
    </citation>
    <scope>NUCLEOTIDE SEQUENCE [LARGE SCALE GENOMIC DNA]</scope>
    <source>
        <strain evidence="3">DYQJB</strain>
        <tissue evidence="3">Leaf</tissue>
    </source>
</reference>
<dbReference type="Proteomes" id="UP001603857">
    <property type="component" value="Unassembled WGS sequence"/>
</dbReference>
<evidence type="ECO:0000313" key="3">
    <source>
        <dbReference type="EMBL" id="KAL2334672.1"/>
    </source>
</evidence>
<keyword evidence="4" id="KW-1185">Reference proteome</keyword>
<feature type="coiled-coil region" evidence="1">
    <location>
        <begin position="673"/>
        <end position="735"/>
    </location>
</feature>
<dbReference type="Pfam" id="PF10358">
    <property type="entry name" value="NT-C2"/>
    <property type="match status" value="1"/>
</dbReference>
<accession>A0ABD1MFX1</accession>
<protein>
    <recommendedName>
        <fullName evidence="2">C2 NT-type domain-containing protein</fullName>
    </recommendedName>
</protein>
<dbReference type="PANTHER" id="PTHR34452">
    <property type="entry name" value="MYOSIN HEAVY CHAIN-RELATED PROTEIN"/>
    <property type="match status" value="1"/>
</dbReference>
<dbReference type="PANTHER" id="PTHR34452:SF14">
    <property type="entry name" value="MYOSIN HEAVY CHAIN, MUSCLE"/>
    <property type="match status" value="1"/>
</dbReference>
<evidence type="ECO:0000256" key="1">
    <source>
        <dbReference type="SAM" id="Coils"/>
    </source>
</evidence>
<gene>
    <name evidence="3" type="ORF">Fmac_015885</name>
</gene>
<name>A0ABD1MFX1_9FABA</name>
<dbReference type="AlphaFoldDB" id="A0ABD1MFX1"/>
<feature type="coiled-coil region" evidence="1">
    <location>
        <begin position="835"/>
        <end position="869"/>
    </location>
</feature>
<sequence length="906" mass="104704">MFKSRSKKNKIKAVFKLQFQATQNHIVDLDDVGKPKVKLEKVAVQDGTCLWENPIFESVKLVKDRKSGKLQEKIYHFVVSTGSSKSGFLGESSIDFSDFAAETEPLTVSLPLKFANSGAILHVRTFTIRNREDNGNGSLRHQLSICSADKGSHNVEDFPKLLPTLRQNSMPTGNGEAIATKAHMHWGSMGSASDRSLGNYWTNSLEGTLPRERLQELSDDVTENLKSEIASLKRKVEASELELQSLQKLMEKECSRGQSMSRQIISLREERNMIKTKYEQLKSQPNLNNETKTSKALQNEIDDATLKIEAINEELVYEKKFSSNLQLQLQKTQNSNSELLLEVRELEAMLEQKNKELLENKERDATEFHLKQKIADQNAEIDIYYKQREELNDHIKELNIECELLKKENLNISLRLKHGEAQQIVLQNKLSASLTTIEQLESKVQRLEEMIKKKADDFSDSLIYINELENQVGDLERELKKQAEKFEEDFHAMKRAKLEEEEQAIRAEETFIKTGHNDGLICQHFQDEYRSLSVQMTSKVEENEKKTMEAYEEADELREQKKLTEVMLHKCNQELRLMTNQNELKLQQLLNQINSKEKTIEIMSERLEIKSKQLEDVHRHMEEKDEALSKQIQLLRTEIRKLMVEELTLSKAEPAEHMTTMLMQENNDEEIRLVTLMSEVEIFKTQHKELKRNLRMEQAEKENMNKKMSQLEGELKKKEEELSAVEKMLNNSKGQATVTATDKSLASWNFESAASCSCTKEHNRKSKSEIQKGMDDANTPVGKYVKGRTMYNSAENKTSLAAHTSEVKTCLENKAILLNYDHASDCHTNELLNEVAILNERNKYMETQLKEMEERYSEISLKFAEVEGERQHLVMALRNLRNAESSHFLSFKFAGRSVQYFWVELR</sequence>
<feature type="coiled-coil region" evidence="1">
    <location>
        <begin position="540"/>
        <end position="624"/>
    </location>
</feature>
<evidence type="ECO:0000259" key="2">
    <source>
        <dbReference type="PROSITE" id="PS51840"/>
    </source>
</evidence>
<organism evidence="3 4">
    <name type="scientific">Flemingia macrophylla</name>
    <dbReference type="NCBI Taxonomy" id="520843"/>
    <lineage>
        <taxon>Eukaryota</taxon>
        <taxon>Viridiplantae</taxon>
        <taxon>Streptophyta</taxon>
        <taxon>Embryophyta</taxon>
        <taxon>Tracheophyta</taxon>
        <taxon>Spermatophyta</taxon>
        <taxon>Magnoliopsida</taxon>
        <taxon>eudicotyledons</taxon>
        <taxon>Gunneridae</taxon>
        <taxon>Pentapetalae</taxon>
        <taxon>rosids</taxon>
        <taxon>fabids</taxon>
        <taxon>Fabales</taxon>
        <taxon>Fabaceae</taxon>
        <taxon>Papilionoideae</taxon>
        <taxon>50 kb inversion clade</taxon>
        <taxon>NPAAA clade</taxon>
        <taxon>indigoferoid/millettioid clade</taxon>
        <taxon>Phaseoleae</taxon>
        <taxon>Flemingia</taxon>
    </lineage>
</organism>
<feature type="coiled-coil region" evidence="1">
    <location>
        <begin position="222"/>
        <end position="503"/>
    </location>
</feature>
<evidence type="ECO:0000313" key="4">
    <source>
        <dbReference type="Proteomes" id="UP001603857"/>
    </source>
</evidence>
<proteinExistence type="predicted"/>
<dbReference type="PROSITE" id="PS51840">
    <property type="entry name" value="C2_NT"/>
    <property type="match status" value="1"/>
</dbReference>